<gene>
    <name evidence="1" type="ORF">KUTeg_011377</name>
</gene>
<organism evidence="1 2">
    <name type="scientific">Tegillarca granosa</name>
    <name type="common">Malaysian cockle</name>
    <name type="synonym">Anadara granosa</name>
    <dbReference type="NCBI Taxonomy" id="220873"/>
    <lineage>
        <taxon>Eukaryota</taxon>
        <taxon>Metazoa</taxon>
        <taxon>Spiralia</taxon>
        <taxon>Lophotrochozoa</taxon>
        <taxon>Mollusca</taxon>
        <taxon>Bivalvia</taxon>
        <taxon>Autobranchia</taxon>
        <taxon>Pteriomorphia</taxon>
        <taxon>Arcoida</taxon>
        <taxon>Arcoidea</taxon>
        <taxon>Arcidae</taxon>
        <taxon>Tegillarca</taxon>
    </lineage>
</organism>
<dbReference type="PANTHER" id="PTHR13803:SF36">
    <property type="entry name" value="TYPE A VON WILLEBRAND FACTOR DOMAIN-CONTAINING PROTEIN"/>
    <property type="match status" value="1"/>
</dbReference>
<evidence type="ECO:0000313" key="2">
    <source>
        <dbReference type="Proteomes" id="UP001217089"/>
    </source>
</evidence>
<dbReference type="InterPro" id="IPR036465">
    <property type="entry name" value="vWFA_dom_sf"/>
</dbReference>
<dbReference type="SUPFAM" id="SSF53300">
    <property type="entry name" value="vWA-like"/>
    <property type="match status" value="1"/>
</dbReference>
<dbReference type="Proteomes" id="UP001217089">
    <property type="component" value="Unassembled WGS sequence"/>
</dbReference>
<protein>
    <recommendedName>
        <fullName evidence="3">VWFA domain-containing protein</fullName>
    </recommendedName>
</protein>
<name>A0ABQ9F0Z2_TEGGR</name>
<evidence type="ECO:0008006" key="3">
    <source>
        <dbReference type="Google" id="ProtNLM"/>
    </source>
</evidence>
<dbReference type="InterPro" id="IPR036174">
    <property type="entry name" value="Znf_Sec23_Sec24_sf"/>
</dbReference>
<dbReference type="EMBL" id="JARBDR010000594">
    <property type="protein sequence ID" value="KAJ8311062.1"/>
    <property type="molecule type" value="Genomic_DNA"/>
</dbReference>
<evidence type="ECO:0000313" key="1">
    <source>
        <dbReference type="EMBL" id="KAJ8311062.1"/>
    </source>
</evidence>
<comment type="caution">
    <text evidence="1">The sequence shown here is derived from an EMBL/GenBank/DDBJ whole genome shotgun (WGS) entry which is preliminary data.</text>
</comment>
<dbReference type="PANTHER" id="PTHR13803">
    <property type="entry name" value="SEC24-RELATED PROTEIN"/>
    <property type="match status" value="1"/>
</dbReference>
<reference evidence="1 2" key="1">
    <citation type="submission" date="2022-12" db="EMBL/GenBank/DDBJ databases">
        <title>Chromosome-level genome of Tegillarca granosa.</title>
        <authorList>
            <person name="Kim J."/>
        </authorList>
    </citation>
    <scope>NUCLEOTIDE SEQUENCE [LARGE SCALE GENOMIC DNA]</scope>
    <source>
        <strain evidence="1">Teg-2019</strain>
        <tissue evidence="1">Adductor muscle</tissue>
    </source>
</reference>
<accession>A0ABQ9F0Z2</accession>
<keyword evidence="2" id="KW-1185">Reference proteome</keyword>
<dbReference type="Gene3D" id="3.40.50.410">
    <property type="entry name" value="von Willebrand factor, type A domain"/>
    <property type="match status" value="2"/>
</dbReference>
<dbReference type="Gene3D" id="2.30.30.380">
    <property type="entry name" value="Zn-finger domain of Sec23/24"/>
    <property type="match status" value="1"/>
</dbReference>
<sequence length="344" mass="38442">MDTFSLKLRISAFDSDSEEENDVPGADDIDPSTVYKSGLRRLVGRWRNPKLMEEFLRTQTVTRYPSDGRRYRRADTNILSMKCDKLLSCRYTYSAKAVYCKSCYAILSHISLVQNKIWTCEFCGTENQVRLENEELPRYAYDDLSFLLEPAVSDTVSIETDDTLVIFCIDISGSMCVATPYLPGEDKDITYVSRLQAAQAAIDQQLEDMSRKHPNRRVALVTFNSQDRKCIPLEEGTVTALGPALTVAVSIASQRPRSKVIICTDGRANSGLGKLDELNTDEDEENARKFYKDVGTHALKKGVAISVNMVDPQTLPKEFSNILAEPVIATNVTNCSSSSSRNNI</sequence>
<dbReference type="InterPro" id="IPR050550">
    <property type="entry name" value="SEC23_SEC24_subfamily"/>
</dbReference>
<proteinExistence type="predicted"/>
<dbReference type="SUPFAM" id="SSF82919">
    <property type="entry name" value="Zn-finger domain of Sec23/24"/>
    <property type="match status" value="1"/>
</dbReference>